<dbReference type="Pfam" id="PF17848">
    <property type="entry name" value="Zn_ribbon_ACC"/>
    <property type="match status" value="1"/>
</dbReference>
<gene>
    <name evidence="13" type="primary">accD</name>
    <name evidence="15" type="ORF">CEE36_07595</name>
</gene>
<keyword evidence="10 13" id="KW-0443">Lipid metabolism</keyword>
<evidence type="ECO:0000256" key="11">
    <source>
        <dbReference type="ARBA" id="ARBA00023160"/>
    </source>
</evidence>
<evidence type="ECO:0000256" key="8">
    <source>
        <dbReference type="ARBA" id="ARBA00022833"/>
    </source>
</evidence>
<feature type="binding site" evidence="13">
    <location>
        <position position="49"/>
    </location>
    <ligand>
        <name>Zn(2+)</name>
        <dbReference type="ChEBI" id="CHEBI:29105"/>
    </ligand>
</feature>
<evidence type="ECO:0000256" key="3">
    <source>
        <dbReference type="ARBA" id="ARBA00022679"/>
    </source>
</evidence>
<evidence type="ECO:0000256" key="7">
    <source>
        <dbReference type="ARBA" id="ARBA00022832"/>
    </source>
</evidence>
<comment type="cofactor">
    <cofactor evidence="13">
        <name>Zn(2+)</name>
        <dbReference type="ChEBI" id="CHEBI:29105"/>
    </cofactor>
    <text evidence="13">Binds 1 zinc ion per subunit.</text>
</comment>
<comment type="caution">
    <text evidence="15">The sequence shown here is derived from an EMBL/GenBank/DDBJ whole genome shotgun (WGS) entry which is preliminary data.</text>
</comment>
<comment type="subcellular location">
    <subcellularLocation>
        <location evidence="1 13">Cytoplasm</location>
    </subcellularLocation>
</comment>
<dbReference type="HAMAP" id="MF_01395">
    <property type="entry name" value="AcetylCoA_CT_beta"/>
    <property type="match status" value="1"/>
</dbReference>
<proteinExistence type="inferred from homology"/>
<comment type="function">
    <text evidence="12 13">Component of the acetyl coenzyme A carboxylase (ACC) complex. Biotin carboxylase (BC) catalyzes the carboxylation of biotin on its carrier protein (BCCP) and then the CO(2) group is transferred by the transcarboxylase to acetyl-CoA to form malonyl-CoA.</text>
</comment>
<dbReference type="InterPro" id="IPR000438">
    <property type="entry name" value="Acetyl_CoA_COase_Trfase_b_su"/>
</dbReference>
<organism evidence="15 16">
    <name type="scientific">candidate division TA06 bacterium B3_TA06</name>
    <dbReference type="NCBI Taxonomy" id="2012487"/>
    <lineage>
        <taxon>Bacteria</taxon>
        <taxon>Bacteria division TA06</taxon>
    </lineage>
</organism>
<evidence type="ECO:0000256" key="12">
    <source>
        <dbReference type="ARBA" id="ARBA00025280"/>
    </source>
</evidence>
<evidence type="ECO:0000259" key="14">
    <source>
        <dbReference type="PROSITE" id="PS50980"/>
    </source>
</evidence>
<evidence type="ECO:0000256" key="5">
    <source>
        <dbReference type="ARBA" id="ARBA00022741"/>
    </source>
</evidence>
<dbReference type="UniPathway" id="UPA00655">
    <property type="reaction ID" value="UER00711"/>
</dbReference>
<evidence type="ECO:0000256" key="9">
    <source>
        <dbReference type="ARBA" id="ARBA00022840"/>
    </source>
</evidence>
<dbReference type="NCBIfam" id="TIGR00515">
    <property type="entry name" value="accD"/>
    <property type="match status" value="1"/>
</dbReference>
<keyword evidence="4 13" id="KW-0479">Metal-binding</keyword>
<evidence type="ECO:0000313" key="15">
    <source>
        <dbReference type="EMBL" id="TKJ42078.1"/>
    </source>
</evidence>
<dbReference type="Proteomes" id="UP000317778">
    <property type="component" value="Unassembled WGS sequence"/>
</dbReference>
<keyword evidence="6 13" id="KW-0863">Zinc-finger</keyword>
<evidence type="ECO:0000256" key="2">
    <source>
        <dbReference type="ARBA" id="ARBA00022516"/>
    </source>
</evidence>
<dbReference type="PRINTS" id="PR01070">
    <property type="entry name" value="ACCCTRFRASEB"/>
</dbReference>
<feature type="binding site" evidence="13">
    <location>
        <position position="27"/>
    </location>
    <ligand>
        <name>Zn(2+)</name>
        <dbReference type="ChEBI" id="CHEBI:29105"/>
    </ligand>
</feature>
<dbReference type="EMBL" id="NJBO01000011">
    <property type="protein sequence ID" value="TKJ42078.1"/>
    <property type="molecule type" value="Genomic_DNA"/>
</dbReference>
<name>A0A532V4K4_UNCT6</name>
<feature type="zinc finger region" description="C4-type" evidence="13">
    <location>
        <begin position="27"/>
        <end position="49"/>
    </location>
</feature>
<comment type="catalytic activity">
    <reaction evidence="13">
        <text>N(6)-carboxybiotinyl-L-lysyl-[protein] + acetyl-CoA = N(6)-biotinyl-L-lysyl-[protein] + malonyl-CoA</text>
        <dbReference type="Rhea" id="RHEA:54728"/>
        <dbReference type="Rhea" id="RHEA-COMP:10505"/>
        <dbReference type="Rhea" id="RHEA-COMP:10506"/>
        <dbReference type="ChEBI" id="CHEBI:57288"/>
        <dbReference type="ChEBI" id="CHEBI:57384"/>
        <dbReference type="ChEBI" id="CHEBI:83144"/>
        <dbReference type="ChEBI" id="CHEBI:83145"/>
        <dbReference type="EC" id="2.1.3.15"/>
    </reaction>
</comment>
<feature type="binding site" evidence="13">
    <location>
        <position position="46"/>
    </location>
    <ligand>
        <name>Zn(2+)</name>
        <dbReference type="ChEBI" id="CHEBI:29105"/>
    </ligand>
</feature>
<dbReference type="GO" id="GO:0008270">
    <property type="term" value="F:zinc ion binding"/>
    <property type="evidence" value="ECO:0007669"/>
    <property type="project" value="UniProtKB-UniRule"/>
</dbReference>
<keyword evidence="7 13" id="KW-0276">Fatty acid metabolism</keyword>
<accession>A0A532V4K4</accession>
<dbReference type="EC" id="2.1.3.15" evidence="13"/>
<dbReference type="SUPFAM" id="SSF52096">
    <property type="entry name" value="ClpP/crotonase"/>
    <property type="match status" value="1"/>
</dbReference>
<feature type="domain" description="CoA carboxyltransferase N-terminal" evidence="14">
    <location>
        <begin position="23"/>
        <end position="286"/>
    </location>
</feature>
<comment type="pathway">
    <text evidence="13">Lipid metabolism; malonyl-CoA biosynthesis; malonyl-CoA from acetyl-CoA: step 1/1.</text>
</comment>
<dbReference type="AlphaFoldDB" id="A0A532V4K4"/>
<evidence type="ECO:0000256" key="13">
    <source>
        <dbReference type="HAMAP-Rule" id="MF_01395"/>
    </source>
</evidence>
<keyword evidence="8 13" id="KW-0862">Zinc</keyword>
<feature type="binding site" evidence="13">
    <location>
        <position position="30"/>
    </location>
    <ligand>
        <name>Zn(2+)</name>
        <dbReference type="ChEBI" id="CHEBI:29105"/>
    </ligand>
</feature>
<evidence type="ECO:0000256" key="10">
    <source>
        <dbReference type="ARBA" id="ARBA00023098"/>
    </source>
</evidence>
<evidence type="ECO:0000256" key="4">
    <source>
        <dbReference type="ARBA" id="ARBA00022723"/>
    </source>
</evidence>
<dbReference type="PANTHER" id="PTHR42995:SF5">
    <property type="entry name" value="ACETYL-COENZYME A CARBOXYLASE CARBOXYL TRANSFERASE SUBUNIT BETA, CHLOROPLASTIC"/>
    <property type="match status" value="1"/>
</dbReference>
<dbReference type="PANTHER" id="PTHR42995">
    <property type="entry name" value="ACETYL-COENZYME A CARBOXYLASE CARBOXYL TRANSFERASE SUBUNIT BETA, CHLOROPLASTIC"/>
    <property type="match status" value="1"/>
</dbReference>
<reference evidence="15 16" key="1">
    <citation type="submission" date="2017-06" db="EMBL/GenBank/DDBJ databases">
        <title>Novel microbial phyla capable of carbon fixation and sulfur reduction in deep-sea sediments.</title>
        <authorList>
            <person name="Huang J."/>
            <person name="Baker B."/>
            <person name="Wang Y."/>
        </authorList>
    </citation>
    <scope>NUCLEOTIDE SEQUENCE [LARGE SCALE GENOMIC DNA]</scope>
    <source>
        <strain evidence="15">B3_TA06</strain>
    </source>
</reference>
<dbReference type="GO" id="GO:0003989">
    <property type="term" value="F:acetyl-CoA carboxylase activity"/>
    <property type="evidence" value="ECO:0007669"/>
    <property type="project" value="InterPro"/>
</dbReference>
<protein>
    <recommendedName>
        <fullName evidence="13">Acetyl-coenzyme A carboxylase carboxyl transferase subunit beta</fullName>
        <shortName evidence="13">ACCase subunit beta</shortName>
        <shortName evidence="13">Acetyl-CoA carboxylase carboxyltransferase subunit beta</shortName>
        <ecNumber evidence="13">2.1.3.15</ecNumber>
    </recommendedName>
</protein>
<keyword evidence="9 13" id="KW-0067">ATP-binding</keyword>
<dbReference type="InterPro" id="IPR029045">
    <property type="entry name" value="ClpP/crotonase-like_dom_sf"/>
</dbReference>
<dbReference type="GO" id="GO:0005524">
    <property type="term" value="F:ATP binding"/>
    <property type="evidence" value="ECO:0007669"/>
    <property type="project" value="UniProtKB-KW"/>
</dbReference>
<evidence type="ECO:0000256" key="6">
    <source>
        <dbReference type="ARBA" id="ARBA00022771"/>
    </source>
</evidence>
<dbReference type="GO" id="GO:0006633">
    <property type="term" value="P:fatty acid biosynthetic process"/>
    <property type="evidence" value="ECO:0007669"/>
    <property type="project" value="UniProtKB-KW"/>
</dbReference>
<comment type="similarity">
    <text evidence="13">Belongs to the AccD/PCCB family.</text>
</comment>
<dbReference type="Pfam" id="PF01039">
    <property type="entry name" value="Carboxyl_trans"/>
    <property type="match status" value="1"/>
</dbReference>
<dbReference type="InterPro" id="IPR011762">
    <property type="entry name" value="COA_CT_N"/>
</dbReference>
<dbReference type="GO" id="GO:2001295">
    <property type="term" value="P:malonyl-CoA biosynthetic process"/>
    <property type="evidence" value="ECO:0007669"/>
    <property type="project" value="UniProtKB-UniRule"/>
</dbReference>
<dbReference type="GO" id="GO:0009317">
    <property type="term" value="C:acetyl-CoA carboxylase complex"/>
    <property type="evidence" value="ECO:0007669"/>
    <property type="project" value="InterPro"/>
</dbReference>
<evidence type="ECO:0000313" key="16">
    <source>
        <dbReference type="Proteomes" id="UP000317778"/>
    </source>
</evidence>
<dbReference type="InterPro" id="IPR041010">
    <property type="entry name" value="Znf-ACC"/>
</dbReference>
<dbReference type="Gene3D" id="3.90.226.10">
    <property type="entry name" value="2-enoyl-CoA Hydratase, Chain A, domain 1"/>
    <property type="match status" value="1"/>
</dbReference>
<keyword evidence="11 13" id="KW-0275">Fatty acid biosynthesis</keyword>
<dbReference type="PROSITE" id="PS50980">
    <property type="entry name" value="COA_CT_NTER"/>
    <property type="match status" value="1"/>
</dbReference>
<keyword evidence="2 13" id="KW-0444">Lipid biosynthesis</keyword>
<dbReference type="GO" id="GO:0016743">
    <property type="term" value="F:carboxyl- or carbamoyltransferase activity"/>
    <property type="evidence" value="ECO:0007669"/>
    <property type="project" value="UniProtKB-UniRule"/>
</dbReference>
<keyword evidence="13" id="KW-0963">Cytoplasm</keyword>
<keyword evidence="3 13" id="KW-0808">Transferase</keyword>
<comment type="subunit">
    <text evidence="13">Acetyl-CoA carboxylase is a heterohexamer composed of biotin carboxyl carrier protein (AccB), biotin carboxylase (AccC) and two subunits each of ACCase subunit alpha (AccA) and ACCase subunit beta (AccD).</text>
</comment>
<evidence type="ECO:0000256" key="1">
    <source>
        <dbReference type="ARBA" id="ARBA00004496"/>
    </source>
</evidence>
<sequence>MFSRKNLRTARNTRKKTKLKDGLWLKCESCGEILYRRELDQSCWICPKCNFHFRIGHRKYIELLLDEGGLEEVDKGLVPVDPLRFPKYKEKYRSSRKKTGMEEGIVSGRAVIQGIEVIFAATDFAFMGGSMGSVVGEKVARAARLALAERKPFVMLTASGGGARMQEGILSLMQMTKTSAEVALLKQAHIPYINILTHPTMAGVMASFASLGDVIIAEPGALLGFTGPRVIEQTIGEKLPPGFQRSEFLLEHGFVDIVCSRRELRETLGRVLSILTEPYKEQSPQP</sequence>
<dbReference type="InterPro" id="IPR034733">
    <property type="entry name" value="AcCoA_carboxyl_beta"/>
</dbReference>
<keyword evidence="5 13" id="KW-0547">Nucleotide-binding</keyword>